<keyword evidence="5" id="KW-1185">Reference proteome</keyword>
<comment type="caution">
    <text evidence="3">The sequence shown here is derived from an EMBL/GenBank/DDBJ whole genome shotgun (WGS) entry which is preliminary data.</text>
</comment>
<evidence type="ECO:0000313" key="5">
    <source>
        <dbReference type="Proteomes" id="UP000234181"/>
    </source>
</evidence>
<dbReference type="AlphaFoldDB" id="A0AB38DVG1"/>
<evidence type="ECO:0000313" key="4">
    <source>
        <dbReference type="Proteomes" id="UP000234166"/>
    </source>
</evidence>
<dbReference type="Proteomes" id="UP000234181">
    <property type="component" value="Unassembled WGS sequence"/>
</dbReference>
<protein>
    <recommendedName>
        <fullName evidence="6">Transposase</fullName>
    </recommendedName>
</protein>
<sequence>MLPPPPTVRRGWRPRWAYRKIRGFIAERLVCGMAAERLVRDLAGGPLPAHPPGTRRKSVHGGSYAASMPRKVPGG</sequence>
<proteinExistence type="predicted"/>
<feature type="region of interest" description="Disordered" evidence="1">
    <location>
        <begin position="44"/>
        <end position="75"/>
    </location>
</feature>
<dbReference type="EMBL" id="OCYS01000025">
    <property type="protein sequence ID" value="SON81912.1"/>
    <property type="molecule type" value="Genomic_DNA"/>
</dbReference>
<gene>
    <name evidence="2" type="ORF">XAP6984_1230093</name>
    <name evidence="3" type="ORF">XAP7430_1200093</name>
</gene>
<reference evidence="4 5" key="1">
    <citation type="submission" date="2017-10" db="EMBL/GenBank/DDBJ databases">
        <authorList>
            <person name="Regsiter A."/>
            <person name="William W."/>
        </authorList>
    </citation>
    <scope>NUCLEOTIDE SEQUENCE [LARGE SCALE GENOMIC DNA]</scope>
    <source>
        <strain evidence="2 5">CFBP6984</strain>
        <strain evidence="3 4">CFBP7430</strain>
    </source>
</reference>
<name>A0AB38DVG1_XANCH</name>
<evidence type="ECO:0000313" key="3">
    <source>
        <dbReference type="EMBL" id="SON81912.1"/>
    </source>
</evidence>
<dbReference type="Proteomes" id="UP000234166">
    <property type="component" value="Unassembled WGS sequence"/>
</dbReference>
<organism evidence="3 4">
    <name type="scientific">Xanthomonas campestris pv. phaseoli</name>
    <dbReference type="NCBI Taxonomy" id="317013"/>
    <lineage>
        <taxon>Bacteria</taxon>
        <taxon>Pseudomonadati</taxon>
        <taxon>Pseudomonadota</taxon>
        <taxon>Gammaproteobacteria</taxon>
        <taxon>Lysobacterales</taxon>
        <taxon>Lysobacteraceae</taxon>
        <taxon>Xanthomonas</taxon>
    </lineage>
</organism>
<accession>A0AB38DVG1</accession>
<dbReference type="EMBL" id="OCYT01000028">
    <property type="protein sequence ID" value="SON76665.1"/>
    <property type="molecule type" value="Genomic_DNA"/>
</dbReference>
<evidence type="ECO:0000313" key="2">
    <source>
        <dbReference type="EMBL" id="SON76665.1"/>
    </source>
</evidence>
<evidence type="ECO:0000256" key="1">
    <source>
        <dbReference type="SAM" id="MobiDB-lite"/>
    </source>
</evidence>
<evidence type="ECO:0008006" key="6">
    <source>
        <dbReference type="Google" id="ProtNLM"/>
    </source>
</evidence>